<dbReference type="EMBL" id="VMNF01000015">
    <property type="protein sequence ID" value="TXB95780.1"/>
    <property type="molecule type" value="Genomic_DNA"/>
</dbReference>
<organism evidence="3 4">
    <name type="scientific">Fusarium oxysporum f. sp. cubense</name>
    <dbReference type="NCBI Taxonomy" id="61366"/>
    <lineage>
        <taxon>Eukaryota</taxon>
        <taxon>Fungi</taxon>
        <taxon>Dikarya</taxon>
        <taxon>Ascomycota</taxon>
        <taxon>Pezizomycotina</taxon>
        <taxon>Sordariomycetes</taxon>
        <taxon>Hypocreomycetidae</taxon>
        <taxon>Hypocreales</taxon>
        <taxon>Nectriaceae</taxon>
        <taxon>Fusarium</taxon>
        <taxon>Fusarium oxysporum species complex</taxon>
    </lineage>
</organism>
<evidence type="ECO:0000313" key="4">
    <source>
        <dbReference type="Proteomes" id="UP000321331"/>
    </source>
</evidence>
<gene>
    <name evidence="3" type="ORF">FocTR4_00016410</name>
</gene>
<feature type="compositionally biased region" description="Basic and acidic residues" evidence="1">
    <location>
        <begin position="472"/>
        <end position="482"/>
    </location>
</feature>
<accession>A0A5C6SDS4</accession>
<protein>
    <recommendedName>
        <fullName evidence="2">DUF7730 domain-containing protein</fullName>
    </recommendedName>
</protein>
<evidence type="ECO:0000313" key="3">
    <source>
        <dbReference type="EMBL" id="TXB95780.1"/>
    </source>
</evidence>
<feature type="region of interest" description="Disordered" evidence="1">
    <location>
        <begin position="425"/>
        <end position="482"/>
    </location>
</feature>
<evidence type="ECO:0000256" key="1">
    <source>
        <dbReference type="SAM" id="MobiDB-lite"/>
    </source>
</evidence>
<dbReference type="InterPro" id="IPR056632">
    <property type="entry name" value="DUF7730"/>
</dbReference>
<dbReference type="AlphaFoldDB" id="A0A5C6SDS4"/>
<dbReference type="Proteomes" id="UP000321331">
    <property type="component" value="Unassembled WGS sequence"/>
</dbReference>
<proteinExistence type="predicted"/>
<dbReference type="Pfam" id="PF24864">
    <property type="entry name" value="DUF7730"/>
    <property type="match status" value="1"/>
</dbReference>
<reference evidence="3 4" key="1">
    <citation type="submission" date="2019-07" db="EMBL/GenBank/DDBJ databases">
        <title>The First High-Quality Draft Genome Sequence of the Causal Agent of the Current Panama Disease Epidemic.</title>
        <authorList>
            <person name="Warmington R.J."/>
            <person name="Kay W."/>
            <person name="Jeffries A."/>
            <person name="Bebber D."/>
            <person name="Moore K."/>
            <person name="Studholme D.J."/>
        </authorList>
    </citation>
    <scope>NUCLEOTIDE SEQUENCE [LARGE SCALE GENOMIC DNA]</scope>
    <source>
        <strain evidence="3 4">TR4</strain>
    </source>
</reference>
<dbReference type="PANTHER" id="PTHR38790:SF9">
    <property type="entry name" value="F-BOX DOMAIN-CONTAINING PROTEIN"/>
    <property type="match status" value="1"/>
</dbReference>
<evidence type="ECO:0000259" key="2">
    <source>
        <dbReference type="Pfam" id="PF24864"/>
    </source>
</evidence>
<feature type="domain" description="DUF7730" evidence="2">
    <location>
        <begin position="186"/>
        <end position="311"/>
    </location>
</feature>
<sequence>MDYGPRPQNRQKMEKWWNELCEAQVKHLPLLPNPRPRALTPSLTPADELISNLVPRPLYQESCFRFKVPPNIRRDILRLAFGDTRLHMYLNRDYPDVPPEPDSKFHCRVVTEPENWGYQRFPVTDGSQAEVWQWRGSRCHRYPPSIAKAQGPMTHGGSKGPWIDFCRNGGDPDICEAWREDEGPSACNIGVIGWLLSCRQNYMETIDILYSTNMLILGEACMVEHLPSLIPPQRLEMITSLEITWTLKSYFTADQDYDNMDERHLKSIFDLLSPSKFPALRRLHIWFAKDRAAWLSVHGIEACEKVILEHLDSFVQFRRDLQECAFALPRCFFKRKYAAARGVTTDETEELRHSLQDYSYRQVWRDLHGDMTVVQLPYVDSYPKVPYHITARDDQAAGYWILEAPYDDLPVYRTTSPPPACICLRSSSPHNPVSPRSARSGNSPRTPCYCPMSSGYSPTSPPSRLPSPSGSDQRRVTEIDHT</sequence>
<dbReference type="PANTHER" id="PTHR38790">
    <property type="entry name" value="2EXR DOMAIN-CONTAINING PROTEIN-RELATED"/>
    <property type="match status" value="1"/>
</dbReference>
<name>A0A5C6SDS4_FUSOC</name>
<comment type="caution">
    <text evidence="3">The sequence shown here is derived from an EMBL/GenBank/DDBJ whole genome shotgun (WGS) entry which is preliminary data.</text>
</comment>